<proteinExistence type="predicted"/>
<gene>
    <name evidence="2" type="ORF">C5O18_04355</name>
</gene>
<dbReference type="Gene3D" id="3.10.129.10">
    <property type="entry name" value="Hotdog Thioesterase"/>
    <property type="match status" value="1"/>
</dbReference>
<dbReference type="Proteomes" id="UP000243900">
    <property type="component" value="Unassembled WGS sequence"/>
</dbReference>
<evidence type="ECO:0000313" key="2">
    <source>
        <dbReference type="EMBL" id="PQA46000.1"/>
    </source>
</evidence>
<dbReference type="InterPro" id="IPR029069">
    <property type="entry name" value="HotDog_dom_sf"/>
</dbReference>
<accession>A0A2P6AT78</accession>
<reference evidence="3" key="1">
    <citation type="submission" date="2018-02" db="EMBL/GenBank/DDBJ databases">
        <title>Genome sequencing of Solimonas sp. HR-BB.</title>
        <authorList>
            <person name="Lee Y."/>
            <person name="Jeon C.O."/>
        </authorList>
    </citation>
    <scope>NUCLEOTIDE SEQUENCE [LARGE SCALE GENOMIC DNA]</scope>
    <source>
        <strain evidence="3">HR-E</strain>
    </source>
</reference>
<evidence type="ECO:0000256" key="1">
    <source>
        <dbReference type="SAM" id="MobiDB-lite"/>
    </source>
</evidence>
<dbReference type="AlphaFoldDB" id="A0A2P6AT78"/>
<sequence length="190" mass="21009">MVAIIPEEYSMRAKLIRWWLNLYGPFMGAGVRVDHISPDYLAVDVSMRMRPWNRNAVGTHFGGSLYSMVDPFYMLMLMQRLGPDYIVWDQAAHIEFVSPGRGTVRAAFRLTEAQVDAILAEAASGLAVRPELPVEVVGEDGAVVARVRKLLYVRLKPALRPPVPSPETLADLVPDQAGDPGVPRDAGEVR</sequence>
<feature type="region of interest" description="Disordered" evidence="1">
    <location>
        <begin position="163"/>
        <end position="190"/>
    </location>
</feature>
<protein>
    <submittedName>
        <fullName evidence="2">Tetrameric acyl-CoA thioesterase</fullName>
    </submittedName>
</protein>
<dbReference type="Pfam" id="PF14539">
    <property type="entry name" value="DUF4442"/>
    <property type="match status" value="1"/>
</dbReference>
<dbReference type="InterPro" id="IPR027961">
    <property type="entry name" value="DUF4442"/>
</dbReference>
<dbReference type="EMBL" id="PTQZ01000071">
    <property type="protein sequence ID" value="PQA46000.1"/>
    <property type="molecule type" value="Genomic_DNA"/>
</dbReference>
<dbReference type="SUPFAM" id="SSF54637">
    <property type="entry name" value="Thioesterase/thiol ester dehydrase-isomerase"/>
    <property type="match status" value="1"/>
</dbReference>
<evidence type="ECO:0000313" key="3">
    <source>
        <dbReference type="Proteomes" id="UP000243900"/>
    </source>
</evidence>
<dbReference type="OrthoDB" id="9814774at2"/>
<name>A0A2P6AT78_9GAMM</name>
<organism evidence="2 3">
    <name type="scientific">Amnimonas aquatica</name>
    <dbReference type="NCBI Taxonomy" id="2094561"/>
    <lineage>
        <taxon>Bacteria</taxon>
        <taxon>Pseudomonadati</taxon>
        <taxon>Pseudomonadota</taxon>
        <taxon>Gammaproteobacteria</taxon>
        <taxon>Moraxellales</taxon>
        <taxon>Moraxellaceae</taxon>
        <taxon>Amnimonas</taxon>
    </lineage>
</organism>
<comment type="caution">
    <text evidence="2">The sequence shown here is derived from an EMBL/GenBank/DDBJ whole genome shotgun (WGS) entry which is preliminary data.</text>
</comment>
<keyword evidence="3" id="KW-1185">Reference proteome</keyword>